<proteinExistence type="predicted"/>
<feature type="non-terminal residue" evidence="1">
    <location>
        <position position="152"/>
    </location>
</feature>
<evidence type="ECO:0000313" key="2">
    <source>
        <dbReference type="Proteomes" id="UP000789920"/>
    </source>
</evidence>
<accession>A0ACA9P1U4</accession>
<comment type="caution">
    <text evidence="1">The sequence shown here is derived from an EMBL/GenBank/DDBJ whole genome shotgun (WGS) entry which is preliminary data.</text>
</comment>
<organism evidence="1 2">
    <name type="scientific">Racocetra persica</name>
    <dbReference type="NCBI Taxonomy" id="160502"/>
    <lineage>
        <taxon>Eukaryota</taxon>
        <taxon>Fungi</taxon>
        <taxon>Fungi incertae sedis</taxon>
        <taxon>Mucoromycota</taxon>
        <taxon>Glomeromycotina</taxon>
        <taxon>Glomeromycetes</taxon>
        <taxon>Diversisporales</taxon>
        <taxon>Gigasporaceae</taxon>
        <taxon>Racocetra</taxon>
    </lineage>
</organism>
<protein>
    <submittedName>
        <fullName evidence="1">10778_t:CDS:1</fullName>
    </submittedName>
</protein>
<dbReference type="EMBL" id="CAJVQC010017770">
    <property type="protein sequence ID" value="CAG8688022.1"/>
    <property type="molecule type" value="Genomic_DNA"/>
</dbReference>
<gene>
    <name evidence="1" type="ORF">RPERSI_LOCUS9395</name>
</gene>
<keyword evidence="2" id="KW-1185">Reference proteome</keyword>
<name>A0ACA9P1U4_9GLOM</name>
<reference evidence="1" key="1">
    <citation type="submission" date="2021-06" db="EMBL/GenBank/DDBJ databases">
        <authorList>
            <person name="Kallberg Y."/>
            <person name="Tangrot J."/>
            <person name="Rosling A."/>
        </authorList>
    </citation>
    <scope>NUCLEOTIDE SEQUENCE</scope>
    <source>
        <strain evidence="1">MA461A</strain>
    </source>
</reference>
<dbReference type="Proteomes" id="UP000789920">
    <property type="component" value="Unassembled WGS sequence"/>
</dbReference>
<evidence type="ECO:0000313" key="1">
    <source>
        <dbReference type="EMBL" id="CAG8688022.1"/>
    </source>
</evidence>
<sequence>MSPTLLDQRRHDVTVSEHLFNLQSNYLKARKETENYVQVYSRWNMPAAAALLESEGITVNDRPTESHGHGASKTIEEYINVVVIRLLFTENFTVFGNLTPDTILTLSISIPYSETAPPELLDDQPPLFPSLYTFKQLNAQDFEFYPDGNVNG</sequence>